<dbReference type="PROSITE" id="PS00234">
    <property type="entry name" value="GAS_VESICLE_A_1"/>
    <property type="match status" value="1"/>
</dbReference>
<dbReference type="Proteomes" id="UP000253034">
    <property type="component" value="Unassembled WGS sequence"/>
</dbReference>
<keyword evidence="5" id="KW-1185">Reference proteome</keyword>
<sequence>MEPNRNPQATLNDLIDRILDKGLLLNTDLIISVAGIPLLGLNLRLALAGMETMLEYGIMKDWDEAQRAVAAKETDLKGPPMGDGEYIIFSCFGTHWYSGGIYNTWRPGTIYITNKRLIMFRKMPPEVLFEKYFEEIRSMEIKEKDHFTGEKRQELYLLLSEDKIARLHSKDTSALKNALEGIICKKGIVLEDNTGFADKKDAEGDFLQAGEDITHSGKMWYQMPFIAEGRLQYQWKPGHLYLTSSRLCWWYDFEGRLLFEIPSSAIMHSDIQEVQFGNTSAKQKSLVVVYRDGRENKVACFSADEGLLGQWNKAVTECRAVQQDKRNMDSCPKCGKEAQKDELIKNGCPRCGWVSYRARY</sequence>
<dbReference type="EMBL" id="QPJT01000021">
    <property type="protein sequence ID" value="RCX12513.1"/>
    <property type="molecule type" value="Genomic_DNA"/>
</dbReference>
<dbReference type="PANTHER" id="PTHR35344:SF4">
    <property type="entry name" value="GAS VESICLE PROTEIN A1"/>
    <property type="match status" value="1"/>
</dbReference>
<protein>
    <submittedName>
        <fullName evidence="4">Gas vesicle protein GvpA/GvpJ/GvpM family</fullName>
    </submittedName>
</protein>
<comment type="similarity">
    <text evidence="3">Belongs to the gas vesicle GvpA family.</text>
</comment>
<dbReference type="GO" id="GO:0031411">
    <property type="term" value="C:gas vesicle"/>
    <property type="evidence" value="ECO:0007669"/>
    <property type="project" value="UniProtKB-SubCell"/>
</dbReference>
<dbReference type="RefSeq" id="WP_114298882.1">
    <property type="nucleotide sequence ID" value="NZ_QPJT01000021.1"/>
</dbReference>
<evidence type="ECO:0000256" key="3">
    <source>
        <dbReference type="ARBA" id="ARBA00035646"/>
    </source>
</evidence>
<dbReference type="InterPro" id="IPR000638">
    <property type="entry name" value="Gas-vesicle_GvpA-like"/>
</dbReference>
<evidence type="ECO:0000256" key="1">
    <source>
        <dbReference type="ARBA" id="ARBA00022987"/>
    </source>
</evidence>
<keyword evidence="1" id="KW-0304">Gas vesicle</keyword>
<proteinExistence type="inferred from homology"/>
<dbReference type="Pfam" id="PF00741">
    <property type="entry name" value="Gas_vesicle"/>
    <property type="match status" value="1"/>
</dbReference>
<accession>A0A369AU22</accession>
<dbReference type="OrthoDB" id="4961198at2"/>
<evidence type="ECO:0000313" key="5">
    <source>
        <dbReference type="Proteomes" id="UP000253034"/>
    </source>
</evidence>
<dbReference type="PROSITE" id="PS00669">
    <property type="entry name" value="GAS_VESICLE_A_2"/>
    <property type="match status" value="1"/>
</dbReference>
<evidence type="ECO:0000256" key="2">
    <source>
        <dbReference type="ARBA" id="ARBA00035108"/>
    </source>
</evidence>
<name>A0A369AU22_9FIRM</name>
<gene>
    <name evidence="4" type="ORF">DFR58_12117</name>
</gene>
<organism evidence="4 5">
    <name type="scientific">Anaerobacterium chartisolvens</name>
    <dbReference type="NCBI Taxonomy" id="1297424"/>
    <lineage>
        <taxon>Bacteria</taxon>
        <taxon>Bacillati</taxon>
        <taxon>Bacillota</taxon>
        <taxon>Clostridia</taxon>
        <taxon>Eubacteriales</taxon>
        <taxon>Oscillospiraceae</taxon>
        <taxon>Anaerobacterium</taxon>
    </lineage>
</organism>
<evidence type="ECO:0000313" key="4">
    <source>
        <dbReference type="EMBL" id="RCX12513.1"/>
    </source>
</evidence>
<dbReference type="SUPFAM" id="SSF50729">
    <property type="entry name" value="PH domain-like"/>
    <property type="match status" value="2"/>
</dbReference>
<dbReference type="GO" id="GO:0012506">
    <property type="term" value="C:vesicle membrane"/>
    <property type="evidence" value="ECO:0007669"/>
    <property type="project" value="InterPro"/>
</dbReference>
<comment type="caution">
    <text evidence="4">The sequence shown here is derived from an EMBL/GenBank/DDBJ whole genome shotgun (WGS) entry which is preliminary data.</text>
</comment>
<dbReference type="InterPro" id="IPR018493">
    <property type="entry name" value="GvpA-like_CS"/>
</dbReference>
<dbReference type="AlphaFoldDB" id="A0A369AU22"/>
<dbReference type="InterPro" id="IPR050530">
    <property type="entry name" value="GvpA"/>
</dbReference>
<comment type="subcellular location">
    <subcellularLocation>
        <location evidence="2">Gas vesicle</location>
    </subcellularLocation>
</comment>
<dbReference type="GO" id="GO:0005198">
    <property type="term" value="F:structural molecule activity"/>
    <property type="evidence" value="ECO:0007669"/>
    <property type="project" value="InterPro"/>
</dbReference>
<dbReference type="PANTHER" id="PTHR35344">
    <property type="entry name" value="GAS VESICLE STRUCTURAL PROTEIN 2-RELATED"/>
    <property type="match status" value="1"/>
</dbReference>
<reference evidence="4 5" key="1">
    <citation type="submission" date="2018-07" db="EMBL/GenBank/DDBJ databases">
        <title>Genomic Encyclopedia of Type Strains, Phase IV (KMG-IV): sequencing the most valuable type-strain genomes for metagenomic binning, comparative biology and taxonomic classification.</title>
        <authorList>
            <person name="Goeker M."/>
        </authorList>
    </citation>
    <scope>NUCLEOTIDE SEQUENCE [LARGE SCALE GENOMIC DNA]</scope>
    <source>
        <strain evidence="4 5">DSM 27016</strain>
    </source>
</reference>